<dbReference type="InterPro" id="IPR011050">
    <property type="entry name" value="Pectin_lyase_fold/virulence"/>
</dbReference>
<evidence type="ECO:0000313" key="3">
    <source>
        <dbReference type="Proteomes" id="UP000198706"/>
    </source>
</evidence>
<dbReference type="Proteomes" id="UP000198706">
    <property type="component" value="Unassembled WGS sequence"/>
</dbReference>
<keyword evidence="1" id="KW-0732">Signal</keyword>
<dbReference type="PROSITE" id="PS51257">
    <property type="entry name" value="PROKAR_LIPOPROTEIN"/>
    <property type="match status" value="1"/>
</dbReference>
<evidence type="ECO:0000256" key="1">
    <source>
        <dbReference type="SAM" id="SignalP"/>
    </source>
</evidence>
<proteinExistence type="predicted"/>
<dbReference type="STRING" id="137658.SAMN05216186_12035"/>
<sequence>MRTSRLPMASFLLGLACVVPVAEARDLKVTTTADEYDGVCNTHCSLRDAVQAAVTANQPRIILGAGTYTLSLPPEHDEEGAILDEDENLNGDLDIRGYVRVIGAGIDQTIIDGGGIDRIFEVLAGSTLALERLRLTKGRTSFHGGALENHGAASLNQVAVSGNTASSGFEIGHGGGLANFGDMTIVRSRIEDNYAGGSESSLGEGGGLYNEGNLLIRDSLFLRNQGSDDNDVGIGGGLINKGTADIARTAFVNNGVRANGSGAAIANTDGGYLKLSNSTLSGNSSGEYGGAALNNGQRYPATDAKPVAHLVHVTIAGNQGYGLANHGDVLIRNSVISGNVGLFEDTEPMNCYNEDTYTYRAIGLLLGTGPGNCTGSQTIANEATFTTHLFPLEENNGTLVHPLRRQSLAIDRAIGSCSSHDQRRLTRPRDGDGDGQAVCDLGAFERARP</sequence>
<dbReference type="RefSeq" id="WP_084335590.1">
    <property type="nucleotide sequence ID" value="NZ_FNFD01000020.1"/>
</dbReference>
<feature type="signal peptide" evidence="1">
    <location>
        <begin position="1"/>
        <end position="24"/>
    </location>
</feature>
<gene>
    <name evidence="2" type="ORF">SAMN05216186_12035</name>
</gene>
<accession>A0A1G9JSE5</accession>
<dbReference type="AlphaFoldDB" id="A0A1G9JSE5"/>
<organism evidence="2 3">
    <name type="scientific">Pseudomonas indica</name>
    <dbReference type="NCBI Taxonomy" id="137658"/>
    <lineage>
        <taxon>Bacteria</taxon>
        <taxon>Pseudomonadati</taxon>
        <taxon>Pseudomonadota</taxon>
        <taxon>Gammaproteobacteria</taxon>
        <taxon>Pseudomonadales</taxon>
        <taxon>Pseudomonadaceae</taxon>
        <taxon>Pseudomonas</taxon>
    </lineage>
</organism>
<dbReference type="InterPro" id="IPR059226">
    <property type="entry name" value="Choice_anch_Q_dom"/>
</dbReference>
<dbReference type="SUPFAM" id="SSF51126">
    <property type="entry name" value="Pectin lyase-like"/>
    <property type="match status" value="1"/>
</dbReference>
<name>A0A1G9JSE5_9PSED</name>
<dbReference type="NCBIfam" id="TIGR04214">
    <property type="entry name" value="CSLREA_Nterm"/>
    <property type="match status" value="1"/>
</dbReference>
<evidence type="ECO:0000313" key="2">
    <source>
        <dbReference type="EMBL" id="SDL40540.1"/>
    </source>
</evidence>
<dbReference type="NCBIfam" id="NF041518">
    <property type="entry name" value="choice_anch_Q"/>
    <property type="match status" value="1"/>
</dbReference>
<keyword evidence="3" id="KW-1185">Reference proteome</keyword>
<feature type="chain" id="PRO_5011506964" evidence="1">
    <location>
        <begin position="25"/>
        <end position="449"/>
    </location>
</feature>
<dbReference type="InterPro" id="IPR026457">
    <property type="entry name" value="CSLREA_Nterm"/>
</dbReference>
<protein>
    <submittedName>
        <fullName evidence="2">CSLREA domain-containing protein</fullName>
    </submittedName>
</protein>
<reference evidence="2 3" key="1">
    <citation type="submission" date="2016-10" db="EMBL/GenBank/DDBJ databases">
        <authorList>
            <person name="de Groot N.N."/>
        </authorList>
    </citation>
    <scope>NUCLEOTIDE SEQUENCE [LARGE SCALE GENOMIC DNA]</scope>
    <source>
        <strain evidence="2 3">JCM 21544</strain>
    </source>
</reference>
<dbReference type="EMBL" id="FNFD01000020">
    <property type="protein sequence ID" value="SDL40540.1"/>
    <property type="molecule type" value="Genomic_DNA"/>
</dbReference>